<dbReference type="STRING" id="765257.A0A0C9YSV9"/>
<gene>
    <name evidence="1" type="ORF">PISMIDRAFT_682754</name>
</gene>
<dbReference type="OrthoDB" id="102511at2759"/>
<reference evidence="1 2" key="1">
    <citation type="submission" date="2014-04" db="EMBL/GenBank/DDBJ databases">
        <authorList>
            <consortium name="DOE Joint Genome Institute"/>
            <person name="Kuo A."/>
            <person name="Kohler A."/>
            <person name="Costa M.D."/>
            <person name="Nagy L.G."/>
            <person name="Floudas D."/>
            <person name="Copeland A."/>
            <person name="Barry K.W."/>
            <person name="Cichocki N."/>
            <person name="Veneault-Fourrey C."/>
            <person name="LaButti K."/>
            <person name="Lindquist E.A."/>
            <person name="Lipzen A."/>
            <person name="Lundell T."/>
            <person name="Morin E."/>
            <person name="Murat C."/>
            <person name="Sun H."/>
            <person name="Tunlid A."/>
            <person name="Henrissat B."/>
            <person name="Grigoriev I.V."/>
            <person name="Hibbett D.S."/>
            <person name="Martin F."/>
            <person name="Nordberg H.P."/>
            <person name="Cantor M.N."/>
            <person name="Hua S.X."/>
        </authorList>
    </citation>
    <scope>NUCLEOTIDE SEQUENCE [LARGE SCALE GENOMIC DNA]</scope>
    <source>
        <strain evidence="1 2">441</strain>
    </source>
</reference>
<organism evidence="1 2">
    <name type="scientific">Pisolithus microcarpus 441</name>
    <dbReference type="NCBI Taxonomy" id="765257"/>
    <lineage>
        <taxon>Eukaryota</taxon>
        <taxon>Fungi</taxon>
        <taxon>Dikarya</taxon>
        <taxon>Basidiomycota</taxon>
        <taxon>Agaricomycotina</taxon>
        <taxon>Agaricomycetes</taxon>
        <taxon>Agaricomycetidae</taxon>
        <taxon>Boletales</taxon>
        <taxon>Sclerodermatineae</taxon>
        <taxon>Pisolithaceae</taxon>
        <taxon>Pisolithus</taxon>
    </lineage>
</organism>
<dbReference type="AlphaFoldDB" id="A0A0C9YSV9"/>
<dbReference type="EMBL" id="KN833777">
    <property type="protein sequence ID" value="KIK19811.1"/>
    <property type="molecule type" value="Genomic_DNA"/>
</dbReference>
<proteinExistence type="predicted"/>
<name>A0A0C9YSV9_9AGAM</name>
<dbReference type="HOGENOM" id="CLU_1938993_0_0_1"/>
<reference evidence="2" key="2">
    <citation type="submission" date="2015-01" db="EMBL/GenBank/DDBJ databases">
        <title>Evolutionary Origins and Diversification of the Mycorrhizal Mutualists.</title>
        <authorList>
            <consortium name="DOE Joint Genome Institute"/>
            <consortium name="Mycorrhizal Genomics Consortium"/>
            <person name="Kohler A."/>
            <person name="Kuo A."/>
            <person name="Nagy L.G."/>
            <person name="Floudas D."/>
            <person name="Copeland A."/>
            <person name="Barry K.W."/>
            <person name="Cichocki N."/>
            <person name="Veneault-Fourrey C."/>
            <person name="LaButti K."/>
            <person name="Lindquist E.A."/>
            <person name="Lipzen A."/>
            <person name="Lundell T."/>
            <person name="Morin E."/>
            <person name="Murat C."/>
            <person name="Riley R."/>
            <person name="Ohm R."/>
            <person name="Sun H."/>
            <person name="Tunlid A."/>
            <person name="Henrissat B."/>
            <person name="Grigoriev I.V."/>
            <person name="Hibbett D.S."/>
            <person name="Martin F."/>
        </authorList>
    </citation>
    <scope>NUCLEOTIDE SEQUENCE [LARGE SCALE GENOMIC DNA]</scope>
    <source>
        <strain evidence="2">441</strain>
    </source>
</reference>
<dbReference type="Proteomes" id="UP000054018">
    <property type="component" value="Unassembled WGS sequence"/>
</dbReference>
<evidence type="ECO:0000313" key="1">
    <source>
        <dbReference type="EMBL" id="KIK19811.1"/>
    </source>
</evidence>
<keyword evidence="2" id="KW-1185">Reference proteome</keyword>
<evidence type="ECO:0000313" key="2">
    <source>
        <dbReference type="Proteomes" id="UP000054018"/>
    </source>
</evidence>
<sequence>MLAIISGVVSSLGRQHQYFTTARLLYGKQISHALSRSIGDPISLPLLEEMERVVNLFYTIAESALPLTNPDPIITKVLHVFRTHALVLLQQLNYALTHPNHLTSLLEPVTAEERAAMEKELITICITVLR</sequence>
<protein>
    <submittedName>
        <fullName evidence="1">Uncharacterized protein</fullName>
    </submittedName>
</protein>
<accession>A0A0C9YSV9</accession>